<evidence type="ECO:0000313" key="7">
    <source>
        <dbReference type="WBParaSite" id="TREG1_124960.1"/>
    </source>
</evidence>
<organism evidence="6 7">
    <name type="scientific">Trichobilharzia regenti</name>
    <name type="common">Nasal bird schistosome</name>
    <dbReference type="NCBI Taxonomy" id="157069"/>
    <lineage>
        <taxon>Eukaryota</taxon>
        <taxon>Metazoa</taxon>
        <taxon>Spiralia</taxon>
        <taxon>Lophotrochozoa</taxon>
        <taxon>Platyhelminthes</taxon>
        <taxon>Trematoda</taxon>
        <taxon>Digenea</taxon>
        <taxon>Strigeidida</taxon>
        <taxon>Schistosomatoidea</taxon>
        <taxon>Schistosomatidae</taxon>
        <taxon>Trichobilharzia</taxon>
    </lineage>
</organism>
<dbReference type="InterPro" id="IPR036852">
    <property type="entry name" value="Peptidase_S8/S53_dom_sf"/>
</dbReference>
<dbReference type="GO" id="GO:0008240">
    <property type="term" value="F:tripeptidyl-peptidase activity"/>
    <property type="evidence" value="ECO:0007669"/>
    <property type="project" value="TreeGrafter"/>
</dbReference>
<dbReference type="WBParaSite" id="TREG1_124960.1">
    <property type="protein sequence ID" value="TREG1_124960.1"/>
    <property type="gene ID" value="TREG1_124960"/>
</dbReference>
<protein>
    <recommendedName>
        <fullName evidence="5">Peptidase S8/S53 domain-containing protein</fullName>
    </recommendedName>
</protein>
<dbReference type="PANTHER" id="PTHR43806:SF14">
    <property type="entry name" value="TRIPEPTIDYL-PEPTIDASE 2"/>
    <property type="match status" value="1"/>
</dbReference>
<sequence length="212" mass="22629">METGISLLRAIRWTIELQCDIVNYSFGEQVIWPNVGRISKYLNRMIHKHGIIMVASGGNNGPSLGTLSCPGGTVQGVIGVAPLVFPDMMRNLYSQPDDPFALQYQSTCEDSSSYNDSLQATCQQDEMNTVSQNSQTAQPTAYNWGSRGPAFDGALGLCVAAPGGANTSIASWQLKPCGLLSGSSMSAPMVTGGISLLLSGLRHRISVSMMVY</sequence>
<comment type="similarity">
    <text evidence="1 4">Belongs to the peptidase S8 family.</text>
</comment>
<name>A0AA85J2T6_TRIRE</name>
<proteinExistence type="inferred from homology"/>
<evidence type="ECO:0000256" key="1">
    <source>
        <dbReference type="ARBA" id="ARBA00011073"/>
    </source>
</evidence>
<dbReference type="GO" id="GO:0005829">
    <property type="term" value="C:cytosol"/>
    <property type="evidence" value="ECO:0007669"/>
    <property type="project" value="TreeGrafter"/>
</dbReference>
<reference evidence="7" key="2">
    <citation type="submission" date="2023-11" db="UniProtKB">
        <authorList>
            <consortium name="WormBaseParasite"/>
        </authorList>
    </citation>
    <scope>IDENTIFICATION</scope>
</reference>
<dbReference type="Gene3D" id="3.40.50.200">
    <property type="entry name" value="Peptidase S8/S53 domain"/>
    <property type="match status" value="1"/>
</dbReference>
<evidence type="ECO:0000259" key="5">
    <source>
        <dbReference type="Pfam" id="PF00082"/>
    </source>
</evidence>
<keyword evidence="3" id="KW-0720">Serine protease</keyword>
<dbReference type="GO" id="GO:0006508">
    <property type="term" value="P:proteolysis"/>
    <property type="evidence" value="ECO:0007669"/>
    <property type="project" value="UniProtKB-KW"/>
</dbReference>
<dbReference type="AlphaFoldDB" id="A0AA85J2T6"/>
<dbReference type="SUPFAM" id="SSF52743">
    <property type="entry name" value="Subtilisin-like"/>
    <property type="match status" value="1"/>
</dbReference>
<dbReference type="InterPro" id="IPR000209">
    <property type="entry name" value="Peptidase_S8/S53_dom"/>
</dbReference>
<feature type="domain" description="Peptidase S8/S53" evidence="5">
    <location>
        <begin position="6"/>
        <end position="200"/>
    </location>
</feature>
<dbReference type="Proteomes" id="UP000050795">
    <property type="component" value="Unassembled WGS sequence"/>
</dbReference>
<keyword evidence="6" id="KW-1185">Reference proteome</keyword>
<evidence type="ECO:0000256" key="3">
    <source>
        <dbReference type="ARBA" id="ARBA00022825"/>
    </source>
</evidence>
<dbReference type="Pfam" id="PF00082">
    <property type="entry name" value="Peptidase_S8"/>
    <property type="match status" value="1"/>
</dbReference>
<dbReference type="PANTHER" id="PTHR43806">
    <property type="entry name" value="PEPTIDASE S8"/>
    <property type="match status" value="1"/>
</dbReference>
<evidence type="ECO:0000256" key="4">
    <source>
        <dbReference type="PROSITE-ProRule" id="PRU01240"/>
    </source>
</evidence>
<evidence type="ECO:0000256" key="2">
    <source>
        <dbReference type="ARBA" id="ARBA00022670"/>
    </source>
</evidence>
<keyword evidence="2" id="KW-0645">Protease</keyword>
<dbReference type="GO" id="GO:0004252">
    <property type="term" value="F:serine-type endopeptidase activity"/>
    <property type="evidence" value="ECO:0007669"/>
    <property type="project" value="InterPro"/>
</dbReference>
<dbReference type="PROSITE" id="PS51892">
    <property type="entry name" value="SUBTILASE"/>
    <property type="match status" value="1"/>
</dbReference>
<reference evidence="6" key="1">
    <citation type="submission" date="2022-06" db="EMBL/GenBank/DDBJ databases">
        <authorList>
            <person name="Berger JAMES D."/>
            <person name="Berger JAMES D."/>
        </authorList>
    </citation>
    <scope>NUCLEOTIDE SEQUENCE [LARGE SCALE GENOMIC DNA]</scope>
</reference>
<comment type="caution">
    <text evidence="4">Lacks conserved residue(s) required for the propagation of feature annotation.</text>
</comment>
<accession>A0AA85J2T6</accession>
<evidence type="ECO:0000313" key="6">
    <source>
        <dbReference type="Proteomes" id="UP000050795"/>
    </source>
</evidence>
<keyword evidence="3" id="KW-0378">Hydrolase</keyword>
<dbReference type="InterPro" id="IPR050131">
    <property type="entry name" value="Peptidase_S8_subtilisin-like"/>
</dbReference>